<accession>A0A7D3XSK3</accession>
<dbReference type="Proteomes" id="UP000504693">
    <property type="component" value="Chromosome"/>
</dbReference>
<organism evidence="3 4">
    <name type="scientific">Erythrobacter mangrovi</name>
    <dbReference type="NCBI Taxonomy" id="2739433"/>
    <lineage>
        <taxon>Bacteria</taxon>
        <taxon>Pseudomonadati</taxon>
        <taxon>Pseudomonadota</taxon>
        <taxon>Alphaproteobacteria</taxon>
        <taxon>Sphingomonadales</taxon>
        <taxon>Erythrobacteraceae</taxon>
        <taxon>Erythrobacter/Porphyrobacter group</taxon>
        <taxon>Erythrobacter</taxon>
    </lineage>
</organism>
<keyword evidence="4" id="KW-1185">Reference proteome</keyword>
<dbReference type="GO" id="GO:0046872">
    <property type="term" value="F:metal ion binding"/>
    <property type="evidence" value="ECO:0007669"/>
    <property type="project" value="UniProtKB-KW"/>
</dbReference>
<name>A0A7D3XSK3_9SPHN</name>
<evidence type="ECO:0000259" key="2">
    <source>
        <dbReference type="PROSITE" id="PS50846"/>
    </source>
</evidence>
<dbReference type="AlphaFoldDB" id="A0A7D3XSK3"/>
<evidence type="ECO:0000313" key="3">
    <source>
        <dbReference type="EMBL" id="QKG72554.1"/>
    </source>
</evidence>
<reference evidence="3 4" key="1">
    <citation type="submission" date="2020-05" db="EMBL/GenBank/DDBJ databases">
        <title>Erythrobacter mangrovi sp. nov., isolated from rhizosphere soil of mangrove plant (Kandelia candel).</title>
        <authorList>
            <person name="Ye Y.H."/>
        </authorList>
    </citation>
    <scope>NUCLEOTIDE SEQUENCE [LARGE SCALE GENOMIC DNA]</scope>
    <source>
        <strain evidence="3 4">EB310</strain>
    </source>
</reference>
<dbReference type="Pfam" id="PF00403">
    <property type="entry name" value="HMA"/>
    <property type="match status" value="1"/>
</dbReference>
<dbReference type="InterPro" id="IPR006121">
    <property type="entry name" value="HMA_dom"/>
</dbReference>
<proteinExistence type="predicted"/>
<dbReference type="SUPFAM" id="SSF55008">
    <property type="entry name" value="HMA, heavy metal-associated domain"/>
    <property type="match status" value="1"/>
</dbReference>
<dbReference type="PROSITE" id="PS50846">
    <property type="entry name" value="HMA_2"/>
    <property type="match status" value="1"/>
</dbReference>
<dbReference type="KEGG" id="emv:HQR01_14935"/>
<sequence>MTTFTVNGMNCASCVHRVTSAVQELDPEAMVAVDLAGKTVQTDASASLEAIKSAIENAGYEAVPA</sequence>
<dbReference type="EMBL" id="CP053921">
    <property type="protein sequence ID" value="QKG72554.1"/>
    <property type="molecule type" value="Genomic_DNA"/>
</dbReference>
<dbReference type="PROSITE" id="PS01047">
    <property type="entry name" value="HMA_1"/>
    <property type="match status" value="1"/>
</dbReference>
<gene>
    <name evidence="3" type="ORF">HQR01_14935</name>
</gene>
<dbReference type="InterPro" id="IPR036163">
    <property type="entry name" value="HMA_dom_sf"/>
</dbReference>
<evidence type="ECO:0000256" key="1">
    <source>
        <dbReference type="ARBA" id="ARBA00022723"/>
    </source>
</evidence>
<dbReference type="RefSeq" id="WP_173215922.1">
    <property type="nucleotide sequence ID" value="NZ_CP053921.1"/>
</dbReference>
<protein>
    <submittedName>
        <fullName evidence="3">Heavy-metal-associated domain-containing protein</fullName>
    </submittedName>
</protein>
<keyword evidence="1" id="KW-0479">Metal-binding</keyword>
<feature type="domain" description="HMA" evidence="2">
    <location>
        <begin position="1"/>
        <end position="63"/>
    </location>
</feature>
<dbReference type="Gene3D" id="3.30.70.100">
    <property type="match status" value="1"/>
</dbReference>
<dbReference type="InterPro" id="IPR017969">
    <property type="entry name" value="Heavy-metal-associated_CS"/>
</dbReference>
<evidence type="ECO:0000313" key="4">
    <source>
        <dbReference type="Proteomes" id="UP000504693"/>
    </source>
</evidence>
<dbReference type="CDD" id="cd00371">
    <property type="entry name" value="HMA"/>
    <property type="match status" value="1"/>
</dbReference>